<feature type="domain" description="TonB-dependent receptor plug" evidence="14">
    <location>
        <begin position="47"/>
        <end position="153"/>
    </location>
</feature>
<dbReference type="InterPro" id="IPR037066">
    <property type="entry name" value="Plug_dom_sf"/>
</dbReference>
<reference evidence="16" key="1">
    <citation type="submission" date="2016-10" db="EMBL/GenBank/DDBJ databases">
        <authorList>
            <person name="Varghese N."/>
            <person name="Submissions S."/>
        </authorList>
    </citation>
    <scope>NUCLEOTIDE SEQUENCE [LARGE SCALE GENOMIC DNA]</scope>
    <source>
        <strain evidence="16">DSM 4002</strain>
    </source>
</reference>
<dbReference type="PANTHER" id="PTHR30069">
    <property type="entry name" value="TONB-DEPENDENT OUTER MEMBRANE RECEPTOR"/>
    <property type="match status" value="1"/>
</dbReference>
<evidence type="ECO:0000256" key="7">
    <source>
        <dbReference type="ARBA" id="ARBA00023136"/>
    </source>
</evidence>
<keyword evidence="9 10" id="KW-0998">Cell outer membrane</keyword>
<dbReference type="InterPro" id="IPR039426">
    <property type="entry name" value="TonB-dep_rcpt-like"/>
</dbReference>
<evidence type="ECO:0000256" key="8">
    <source>
        <dbReference type="ARBA" id="ARBA00023170"/>
    </source>
</evidence>
<evidence type="ECO:0000256" key="4">
    <source>
        <dbReference type="ARBA" id="ARBA00022692"/>
    </source>
</evidence>
<evidence type="ECO:0000259" key="13">
    <source>
        <dbReference type="Pfam" id="PF00593"/>
    </source>
</evidence>
<name>A0A1I4RHF8_9FLAO</name>
<keyword evidence="2 10" id="KW-0813">Transport</keyword>
<sequence>MKNHLTLLVLLTALYVASAQQKPSDSLQVNALQEIVVTGQMEPQSLKKSVFNVRVISAKDIQNLAANTLADVLNQYLNITLRPSGTDGRSTVSLFGLDGQYFKILVDNIPLVGESGLGNNADLSQINLDDVQQIEIIEGSMGVTHGANAVSGVLNIITKKAAKTKWNLRATLQEETVQNEYAWMDKGRHIQGLSFSFAPKGGWFFNAAINRNDFQGFLNDKKGKFYFENDGTRGYRWLPKEQLTTSTTLGYQKNQFRFFYKFQFLNEQIDFYNSSVQSAYNPELGAYRYALDQRFLTHRNFHHLSVSGNGADRMNYTVSLSYQKQQRDVESFRYLLYNLTEQGVTSQKDQATEVLYSTGTWSNFFKSQKLDLQLGYEISQNLGFALIQESNNLLVPISKRLNNYDFFVGSELKCTPSFSLRPGFRYSIQSLFENQYAASLGVRYLLKNEVEWRASVGQSFRTPSFEELYVKQIFDGHHFTGNENLIPETSTSFEMSWKKNFTIHNTAQLASTLTGSFLQVKDRIDMALAQYNPTTGNPEYEYININTYKMWNVATTNQFKSNNFVGTFGAALVGIDQQLDNNAFRADDRFLYSFSWNTSLSYTLPQWQTVFSAYYKYNGKTQQFIATSSEYVISDIGESHWLDATVQRKFFNATLETTFGARNILNITNINQTRTADGTGHAASNQIMLAYGRSFFLKVTYNLNL</sequence>
<dbReference type="Gene3D" id="2.170.130.10">
    <property type="entry name" value="TonB-dependent receptor, plug domain"/>
    <property type="match status" value="1"/>
</dbReference>
<keyword evidence="6 11" id="KW-0798">TonB box</keyword>
<evidence type="ECO:0000256" key="10">
    <source>
        <dbReference type="PROSITE-ProRule" id="PRU01360"/>
    </source>
</evidence>
<dbReference type="GO" id="GO:0044718">
    <property type="term" value="P:siderophore transmembrane transport"/>
    <property type="evidence" value="ECO:0007669"/>
    <property type="project" value="TreeGrafter"/>
</dbReference>
<dbReference type="SUPFAM" id="SSF56935">
    <property type="entry name" value="Porins"/>
    <property type="match status" value="1"/>
</dbReference>
<proteinExistence type="inferred from homology"/>
<evidence type="ECO:0000256" key="11">
    <source>
        <dbReference type="RuleBase" id="RU003357"/>
    </source>
</evidence>
<protein>
    <submittedName>
        <fullName evidence="15">Outer membrane receptor for ferrienterochelin and colicins</fullName>
    </submittedName>
</protein>
<feature type="domain" description="TonB-dependent receptor-like beta-barrel" evidence="13">
    <location>
        <begin position="244"/>
        <end position="663"/>
    </location>
</feature>
<accession>A0A1I4RHF8</accession>
<feature type="chain" id="PRO_5010304190" evidence="12">
    <location>
        <begin position="20"/>
        <end position="705"/>
    </location>
</feature>
<dbReference type="InterPro" id="IPR012910">
    <property type="entry name" value="Plug_dom"/>
</dbReference>
<dbReference type="RefSeq" id="WP_024980734.1">
    <property type="nucleotide sequence ID" value="NZ_CBCRUM010000001.1"/>
</dbReference>
<evidence type="ECO:0000256" key="6">
    <source>
        <dbReference type="ARBA" id="ARBA00023077"/>
    </source>
</evidence>
<dbReference type="eggNOG" id="COG4771">
    <property type="taxonomic scope" value="Bacteria"/>
</dbReference>
<evidence type="ECO:0000313" key="16">
    <source>
        <dbReference type="Proteomes" id="UP000182961"/>
    </source>
</evidence>
<comment type="subcellular location">
    <subcellularLocation>
        <location evidence="1 10">Cell outer membrane</location>
        <topology evidence="1 10">Multi-pass membrane protein</topology>
    </subcellularLocation>
</comment>
<evidence type="ECO:0000256" key="1">
    <source>
        <dbReference type="ARBA" id="ARBA00004571"/>
    </source>
</evidence>
<keyword evidence="16" id="KW-1185">Reference proteome</keyword>
<evidence type="ECO:0000256" key="3">
    <source>
        <dbReference type="ARBA" id="ARBA00022452"/>
    </source>
</evidence>
<dbReference type="Pfam" id="PF07715">
    <property type="entry name" value="Plug"/>
    <property type="match status" value="1"/>
</dbReference>
<evidence type="ECO:0000256" key="9">
    <source>
        <dbReference type="ARBA" id="ARBA00023237"/>
    </source>
</evidence>
<keyword evidence="8 15" id="KW-0675">Receptor</keyword>
<feature type="signal peptide" evidence="12">
    <location>
        <begin position="1"/>
        <end position="19"/>
    </location>
</feature>
<evidence type="ECO:0000259" key="14">
    <source>
        <dbReference type="Pfam" id="PF07715"/>
    </source>
</evidence>
<evidence type="ECO:0000256" key="5">
    <source>
        <dbReference type="ARBA" id="ARBA00022729"/>
    </source>
</evidence>
<dbReference type="PANTHER" id="PTHR30069:SF29">
    <property type="entry name" value="HEMOGLOBIN AND HEMOGLOBIN-HAPTOGLOBIN-BINDING PROTEIN 1-RELATED"/>
    <property type="match status" value="1"/>
</dbReference>
<comment type="similarity">
    <text evidence="10 11">Belongs to the TonB-dependent receptor family.</text>
</comment>
<keyword evidence="4 10" id="KW-0812">Transmembrane</keyword>
<keyword evidence="3 10" id="KW-1134">Transmembrane beta strand</keyword>
<evidence type="ECO:0000256" key="12">
    <source>
        <dbReference type="SAM" id="SignalP"/>
    </source>
</evidence>
<evidence type="ECO:0000313" key="15">
    <source>
        <dbReference type="EMBL" id="SFM51681.1"/>
    </source>
</evidence>
<dbReference type="PROSITE" id="PS52016">
    <property type="entry name" value="TONB_DEPENDENT_REC_3"/>
    <property type="match status" value="1"/>
</dbReference>
<organism evidence="15 16">
    <name type="scientific">Flavobacterium succinicans</name>
    <dbReference type="NCBI Taxonomy" id="29536"/>
    <lineage>
        <taxon>Bacteria</taxon>
        <taxon>Pseudomonadati</taxon>
        <taxon>Bacteroidota</taxon>
        <taxon>Flavobacteriia</taxon>
        <taxon>Flavobacteriales</taxon>
        <taxon>Flavobacteriaceae</taxon>
        <taxon>Flavobacterium</taxon>
    </lineage>
</organism>
<evidence type="ECO:0000256" key="2">
    <source>
        <dbReference type="ARBA" id="ARBA00022448"/>
    </source>
</evidence>
<dbReference type="GO" id="GO:0009279">
    <property type="term" value="C:cell outer membrane"/>
    <property type="evidence" value="ECO:0007669"/>
    <property type="project" value="UniProtKB-SubCell"/>
</dbReference>
<dbReference type="InterPro" id="IPR036942">
    <property type="entry name" value="Beta-barrel_TonB_sf"/>
</dbReference>
<dbReference type="InterPro" id="IPR000531">
    <property type="entry name" value="Beta-barrel_TonB"/>
</dbReference>
<dbReference type="EMBL" id="FOUT01000001">
    <property type="protein sequence ID" value="SFM51681.1"/>
    <property type="molecule type" value="Genomic_DNA"/>
</dbReference>
<keyword evidence="7 10" id="KW-0472">Membrane</keyword>
<gene>
    <name evidence="15" type="ORF">SAMN05444143_101368</name>
</gene>
<dbReference type="Proteomes" id="UP000182961">
    <property type="component" value="Unassembled WGS sequence"/>
</dbReference>
<keyword evidence="5 12" id="KW-0732">Signal</keyword>
<dbReference type="GO" id="GO:0015344">
    <property type="term" value="F:siderophore uptake transmembrane transporter activity"/>
    <property type="evidence" value="ECO:0007669"/>
    <property type="project" value="TreeGrafter"/>
</dbReference>
<dbReference type="Gene3D" id="2.40.170.20">
    <property type="entry name" value="TonB-dependent receptor, beta-barrel domain"/>
    <property type="match status" value="1"/>
</dbReference>
<dbReference type="AlphaFoldDB" id="A0A1I4RHF8"/>
<dbReference type="Pfam" id="PF00593">
    <property type="entry name" value="TonB_dep_Rec_b-barrel"/>
    <property type="match status" value="1"/>
</dbReference>